<feature type="domain" description="ABC transporter" evidence="6">
    <location>
        <begin position="4"/>
        <end position="236"/>
    </location>
</feature>
<dbReference type="SUPFAM" id="SSF52540">
    <property type="entry name" value="P-loop containing nucleoside triphosphate hydrolases"/>
    <property type="match status" value="2"/>
</dbReference>
<feature type="compositionally biased region" description="Low complexity" evidence="5">
    <location>
        <begin position="263"/>
        <end position="272"/>
    </location>
</feature>
<dbReference type="SMART" id="SM00382">
    <property type="entry name" value="AAA"/>
    <property type="match status" value="2"/>
</dbReference>
<dbReference type="CDD" id="cd03216">
    <property type="entry name" value="ABC_Carb_Monos_I"/>
    <property type="match status" value="1"/>
</dbReference>
<organism evidence="7 8">
    <name type="scientific">Geodermatophilus nigrescens</name>
    <dbReference type="NCBI Taxonomy" id="1070870"/>
    <lineage>
        <taxon>Bacteria</taxon>
        <taxon>Bacillati</taxon>
        <taxon>Actinomycetota</taxon>
        <taxon>Actinomycetes</taxon>
        <taxon>Geodermatophilales</taxon>
        <taxon>Geodermatophilaceae</taxon>
        <taxon>Geodermatophilus</taxon>
    </lineage>
</organism>
<dbReference type="STRING" id="1070870.SAMN05444351_1200"/>
<name>A0A1M5FED0_9ACTN</name>
<dbReference type="OrthoDB" id="39350at2"/>
<evidence type="ECO:0000256" key="1">
    <source>
        <dbReference type="ARBA" id="ARBA00022448"/>
    </source>
</evidence>
<evidence type="ECO:0000313" key="8">
    <source>
        <dbReference type="Proteomes" id="UP000184471"/>
    </source>
</evidence>
<dbReference type="RefSeq" id="WP_073419108.1">
    <property type="nucleotide sequence ID" value="NZ_FQVX01000001.1"/>
</dbReference>
<dbReference type="PROSITE" id="PS50893">
    <property type="entry name" value="ABC_TRANSPORTER_2"/>
    <property type="match status" value="2"/>
</dbReference>
<accession>A0A1M5FED0</accession>
<sequence length="523" mass="55210">MALLQVQGLRKSFGARRVLRDVSFTVDDGEVVGLVGTNGAGKSTLGDVLAGITAADAGSMTLMGHPYAPLSPDDARHLGVGVVQQLVRIDPALTVAQAVFRGTPQAGRPQAELRRQAQVLLAEVALDVDPDTPVGDLPHFVHGLVETARVLAEDTRMVVLDEVSAALLPMEVSSLHAVTGRLSRQGRGVLYISHRLPEMLEVVDRVLVLRDGRIALDRPAAELDPVRLAAETVGEPVSLPAPRVASAAASVPEPAVPEPAVPEPAGAAPVPARTSPRLAPSDEVALRVRNLRVPGAVEGVDLVLRRGEVIGLTGHRSSGVREIAGALSGELPAITDELVLHGEERCLGEDDAALHLPAYRPDDDAYGVDPGETIARTLSQEAWGALTDVRSEIATLRGVIRTVHQLDVKTLSITTMFGALSGGDQHKLALARWMSSAPRDVVVLHEPTRGLDVRARTQVRKLLDEATADGTSVVVVSVDPDELAECCDRVGIVSGGRVARWIDTSELAVDAVRDRIVEAATAA</sequence>
<dbReference type="GO" id="GO:0016887">
    <property type="term" value="F:ATP hydrolysis activity"/>
    <property type="evidence" value="ECO:0007669"/>
    <property type="project" value="InterPro"/>
</dbReference>
<dbReference type="Proteomes" id="UP000184471">
    <property type="component" value="Unassembled WGS sequence"/>
</dbReference>
<dbReference type="EMBL" id="FQVX01000001">
    <property type="protein sequence ID" value="SHF89798.1"/>
    <property type="molecule type" value="Genomic_DNA"/>
</dbReference>
<evidence type="ECO:0000259" key="6">
    <source>
        <dbReference type="PROSITE" id="PS50893"/>
    </source>
</evidence>
<keyword evidence="2" id="KW-0677">Repeat</keyword>
<evidence type="ECO:0000256" key="3">
    <source>
        <dbReference type="ARBA" id="ARBA00022741"/>
    </source>
</evidence>
<evidence type="ECO:0000256" key="5">
    <source>
        <dbReference type="SAM" id="MobiDB-lite"/>
    </source>
</evidence>
<keyword evidence="8" id="KW-1185">Reference proteome</keyword>
<dbReference type="Gene3D" id="3.40.50.300">
    <property type="entry name" value="P-loop containing nucleotide triphosphate hydrolases"/>
    <property type="match status" value="2"/>
</dbReference>
<dbReference type="InterPro" id="IPR050107">
    <property type="entry name" value="ABC_carbohydrate_import_ATPase"/>
</dbReference>
<dbReference type="PANTHER" id="PTHR43790:SF9">
    <property type="entry name" value="GALACTOFURANOSE TRANSPORTER ATP-BINDING PROTEIN YTFR"/>
    <property type="match status" value="1"/>
</dbReference>
<dbReference type="InterPro" id="IPR003593">
    <property type="entry name" value="AAA+_ATPase"/>
</dbReference>
<dbReference type="GO" id="GO:0005524">
    <property type="term" value="F:ATP binding"/>
    <property type="evidence" value="ECO:0007669"/>
    <property type="project" value="UniProtKB-KW"/>
</dbReference>
<evidence type="ECO:0000256" key="2">
    <source>
        <dbReference type="ARBA" id="ARBA00022737"/>
    </source>
</evidence>
<proteinExistence type="predicted"/>
<dbReference type="AlphaFoldDB" id="A0A1M5FED0"/>
<keyword evidence="3" id="KW-0547">Nucleotide-binding</keyword>
<dbReference type="InterPro" id="IPR027417">
    <property type="entry name" value="P-loop_NTPase"/>
</dbReference>
<feature type="domain" description="ABC transporter" evidence="6">
    <location>
        <begin position="279"/>
        <end position="520"/>
    </location>
</feature>
<dbReference type="InterPro" id="IPR003439">
    <property type="entry name" value="ABC_transporter-like_ATP-bd"/>
</dbReference>
<dbReference type="PANTHER" id="PTHR43790">
    <property type="entry name" value="CARBOHYDRATE TRANSPORT ATP-BINDING PROTEIN MG119-RELATED"/>
    <property type="match status" value="1"/>
</dbReference>
<keyword evidence="4 7" id="KW-0067">ATP-binding</keyword>
<evidence type="ECO:0000256" key="4">
    <source>
        <dbReference type="ARBA" id="ARBA00022840"/>
    </source>
</evidence>
<dbReference type="Pfam" id="PF00005">
    <property type="entry name" value="ABC_tran"/>
    <property type="match status" value="2"/>
</dbReference>
<keyword evidence="1" id="KW-0813">Transport</keyword>
<feature type="region of interest" description="Disordered" evidence="5">
    <location>
        <begin position="254"/>
        <end position="276"/>
    </location>
</feature>
<gene>
    <name evidence="7" type="ORF">SAMN05444351_1200</name>
</gene>
<reference evidence="7 8" key="1">
    <citation type="submission" date="2016-11" db="EMBL/GenBank/DDBJ databases">
        <authorList>
            <person name="Jaros S."/>
            <person name="Januszkiewicz K."/>
            <person name="Wedrychowicz H."/>
        </authorList>
    </citation>
    <scope>NUCLEOTIDE SEQUENCE [LARGE SCALE GENOMIC DNA]</scope>
    <source>
        <strain evidence="7 8">DSM 45408</strain>
    </source>
</reference>
<evidence type="ECO:0000313" key="7">
    <source>
        <dbReference type="EMBL" id="SHF89798.1"/>
    </source>
</evidence>
<protein>
    <submittedName>
        <fullName evidence="7">Ribose transport system ATP-binding protein</fullName>
    </submittedName>
</protein>